<name>A0A1I2U7S4_9BACL</name>
<feature type="coiled-coil region" evidence="8">
    <location>
        <begin position="173"/>
        <end position="200"/>
    </location>
</feature>
<dbReference type="Proteomes" id="UP000198752">
    <property type="component" value="Unassembled WGS sequence"/>
</dbReference>
<dbReference type="STRING" id="269670.SAMN02982927_02592"/>
<keyword evidence="6 7" id="KW-0975">Bacterial flagellum</keyword>
<evidence type="ECO:0000256" key="3">
    <source>
        <dbReference type="ARBA" id="ARBA00009677"/>
    </source>
</evidence>
<dbReference type="InterPro" id="IPR002371">
    <property type="entry name" value="FlgK"/>
</dbReference>
<protein>
    <recommendedName>
        <fullName evidence="4 7">Flagellar hook-associated protein 1</fullName>
        <shortName evidence="7">HAP1</shortName>
    </recommendedName>
</protein>
<dbReference type="EMBL" id="FOOY01000019">
    <property type="protein sequence ID" value="SFG73205.1"/>
    <property type="molecule type" value="Genomic_DNA"/>
</dbReference>
<evidence type="ECO:0000256" key="6">
    <source>
        <dbReference type="ARBA" id="ARBA00023143"/>
    </source>
</evidence>
<feature type="domain" description="Flagellar basal-body/hook protein C-terminal" evidence="9">
    <location>
        <begin position="467"/>
        <end position="506"/>
    </location>
</feature>
<organism evidence="11 12">
    <name type="scientific">Sporolactobacillus nakayamae</name>
    <dbReference type="NCBI Taxonomy" id="269670"/>
    <lineage>
        <taxon>Bacteria</taxon>
        <taxon>Bacillati</taxon>
        <taxon>Bacillota</taxon>
        <taxon>Bacilli</taxon>
        <taxon>Bacillales</taxon>
        <taxon>Sporolactobacillaceae</taxon>
        <taxon>Sporolactobacillus</taxon>
    </lineage>
</organism>
<gene>
    <name evidence="7" type="primary">flgK</name>
    <name evidence="11" type="ORF">SAMN02982927_02592</name>
</gene>
<sequence>MIPIFSSLSMMQRALQVTQSAIQTTGHNISNANTEDYSRQRVNLTTWLPYPGVGINAARGAGQVGTGVNDEAVVRIRDQFVDLQVRDNSNQNGYWSSLSDAYSQMEDIVNEPTDTGISSELDGFWQSLQDLAGNSGTAGTGTVVLQKGSAVADTFNYIAVSLGKVQNNLNQQITENTNLVNNYADQINALNKEINKQEANGFLSNDLYDERDALTDKLAQLVNIKVTKVESDGNPSPLAEGKYTIELVDANGASYSPSATLVDGKAMTNNHLKSTIDTSDSSSPTVTVSMVKSDDTTSVDTGELTNFSGKLQGLIDAYTIDYPSVLKSLDNMASALADKFNAAYENTAGYDTAKGDFFLGAADGTVTAANIHVNSNLVGSDVTAANKSMPSGDNSGATAMADVIATNKFVIDKDDPNNPNDSDGEAMTLKTYLQNLIGQIGVNAQSANQFTSNSQTMLDAAENRRSSVSGVSLDEELTNLIQFQHSYAAAAKVVTTLDTMLDTLINKMGG</sequence>
<dbReference type="GO" id="GO:0005198">
    <property type="term" value="F:structural molecule activity"/>
    <property type="evidence" value="ECO:0007669"/>
    <property type="project" value="UniProtKB-UniRule"/>
</dbReference>
<evidence type="ECO:0000313" key="12">
    <source>
        <dbReference type="Proteomes" id="UP000198752"/>
    </source>
</evidence>
<keyword evidence="8" id="KW-0175">Coiled coil</keyword>
<dbReference type="Pfam" id="PF22638">
    <property type="entry name" value="FlgK_D1"/>
    <property type="match status" value="1"/>
</dbReference>
<proteinExistence type="inferred from homology"/>
<reference evidence="12" key="1">
    <citation type="submission" date="2016-10" db="EMBL/GenBank/DDBJ databases">
        <authorList>
            <person name="Varghese N."/>
            <person name="Submissions S."/>
        </authorList>
    </citation>
    <scope>NUCLEOTIDE SEQUENCE [LARGE SCALE GENOMIC DNA]</scope>
    <source>
        <strain evidence="12">ATCC 700379</strain>
    </source>
</reference>
<dbReference type="Pfam" id="PF06429">
    <property type="entry name" value="Flg_bbr_C"/>
    <property type="match status" value="1"/>
</dbReference>
<dbReference type="OrthoDB" id="9802553at2"/>
<comment type="subcellular location">
    <subcellularLocation>
        <location evidence="1 7">Bacterial flagellum</location>
    </subcellularLocation>
    <subcellularLocation>
        <location evidence="2 7">Secreted</location>
    </subcellularLocation>
</comment>
<keyword evidence="12" id="KW-1185">Reference proteome</keyword>
<dbReference type="GO" id="GO:0005576">
    <property type="term" value="C:extracellular region"/>
    <property type="evidence" value="ECO:0007669"/>
    <property type="project" value="UniProtKB-SubCell"/>
</dbReference>
<evidence type="ECO:0000313" key="11">
    <source>
        <dbReference type="EMBL" id="SFG73205.1"/>
    </source>
</evidence>
<evidence type="ECO:0000256" key="7">
    <source>
        <dbReference type="RuleBase" id="RU362065"/>
    </source>
</evidence>
<keyword evidence="11" id="KW-0282">Flagellum</keyword>
<dbReference type="InterPro" id="IPR053927">
    <property type="entry name" value="FlgK_helical"/>
</dbReference>
<dbReference type="PRINTS" id="PR01005">
    <property type="entry name" value="FLGHOOKAP1"/>
</dbReference>
<evidence type="ECO:0000259" key="10">
    <source>
        <dbReference type="Pfam" id="PF22638"/>
    </source>
</evidence>
<evidence type="ECO:0000256" key="4">
    <source>
        <dbReference type="ARBA" id="ARBA00016244"/>
    </source>
</evidence>
<dbReference type="NCBIfam" id="TIGR02492">
    <property type="entry name" value="flgK_ends"/>
    <property type="match status" value="1"/>
</dbReference>
<keyword evidence="11" id="KW-0966">Cell projection</keyword>
<dbReference type="GO" id="GO:0009424">
    <property type="term" value="C:bacterial-type flagellum hook"/>
    <property type="evidence" value="ECO:0007669"/>
    <property type="project" value="UniProtKB-UniRule"/>
</dbReference>
<evidence type="ECO:0000256" key="8">
    <source>
        <dbReference type="SAM" id="Coils"/>
    </source>
</evidence>
<feature type="domain" description="Flagellar hook-associated protein FlgK helical" evidence="10">
    <location>
        <begin position="103"/>
        <end position="358"/>
    </location>
</feature>
<keyword evidence="5 7" id="KW-0964">Secreted</keyword>
<dbReference type="InterPro" id="IPR010930">
    <property type="entry name" value="Flg_bb/hook_C_dom"/>
</dbReference>
<dbReference type="PANTHER" id="PTHR30033:SF1">
    <property type="entry name" value="FLAGELLAR HOOK-ASSOCIATED PROTEIN 1"/>
    <property type="match status" value="1"/>
</dbReference>
<evidence type="ECO:0000256" key="5">
    <source>
        <dbReference type="ARBA" id="ARBA00022525"/>
    </source>
</evidence>
<accession>A0A1I2U7S4</accession>
<dbReference type="RefSeq" id="WP_093673609.1">
    <property type="nucleotide sequence ID" value="NZ_FOOY01000019.1"/>
</dbReference>
<dbReference type="SUPFAM" id="SSF64518">
    <property type="entry name" value="Phase 1 flagellin"/>
    <property type="match status" value="1"/>
</dbReference>
<evidence type="ECO:0000259" key="9">
    <source>
        <dbReference type="Pfam" id="PF06429"/>
    </source>
</evidence>
<evidence type="ECO:0000256" key="1">
    <source>
        <dbReference type="ARBA" id="ARBA00004365"/>
    </source>
</evidence>
<dbReference type="PANTHER" id="PTHR30033">
    <property type="entry name" value="FLAGELLAR HOOK-ASSOCIATED PROTEIN 1"/>
    <property type="match status" value="1"/>
</dbReference>
<evidence type="ECO:0000256" key="2">
    <source>
        <dbReference type="ARBA" id="ARBA00004613"/>
    </source>
</evidence>
<keyword evidence="11" id="KW-0969">Cilium</keyword>
<dbReference type="AlphaFoldDB" id="A0A1I2U7S4"/>
<dbReference type="GO" id="GO:0044780">
    <property type="term" value="P:bacterial-type flagellum assembly"/>
    <property type="evidence" value="ECO:0007669"/>
    <property type="project" value="InterPro"/>
</dbReference>
<comment type="similarity">
    <text evidence="3 7">Belongs to the flagella basal body rod proteins family.</text>
</comment>